<dbReference type="EMBL" id="JACIJC010000010">
    <property type="protein sequence ID" value="MBB5687840.1"/>
    <property type="molecule type" value="Genomic_DNA"/>
</dbReference>
<evidence type="ECO:0000259" key="3">
    <source>
        <dbReference type="Pfam" id="PF01734"/>
    </source>
</evidence>
<dbReference type="AlphaFoldDB" id="A0A7W9ALE8"/>
<keyword evidence="1" id="KW-0443">Lipid metabolism</keyword>
<gene>
    <name evidence="4" type="ORF">FHS49_003887</name>
</gene>
<feature type="domain" description="PNPLA" evidence="3">
    <location>
        <begin position="99"/>
        <end position="204"/>
    </location>
</feature>
<feature type="transmembrane region" description="Helical" evidence="2">
    <location>
        <begin position="80"/>
        <end position="98"/>
    </location>
</feature>
<keyword evidence="5" id="KW-1185">Reference proteome</keyword>
<dbReference type="Pfam" id="PF01734">
    <property type="entry name" value="Patatin"/>
    <property type="match status" value="1"/>
</dbReference>
<organism evidence="4 5">
    <name type="scientific">Sphingobium boeckii</name>
    <dbReference type="NCBI Taxonomy" id="1082345"/>
    <lineage>
        <taxon>Bacteria</taxon>
        <taxon>Pseudomonadati</taxon>
        <taxon>Pseudomonadota</taxon>
        <taxon>Alphaproteobacteria</taxon>
        <taxon>Sphingomonadales</taxon>
        <taxon>Sphingomonadaceae</taxon>
        <taxon>Sphingobium</taxon>
    </lineage>
</organism>
<sequence length="472" mass="51814">MIDTESGQSIFARLTEINPALTRAVDIFGPGGWRRVRTVRWLLTRTIPLGPSILGIWGILTLSIIAAAVFVPSIWRWTSLFGWVLLGLIGLLCYRGAARGLANISAFRDALATLLQQKVFPGEPDRTVKMGDFGLEGRPALKIVSANLSTRRLHLFSADRTPDTPVADAVAASVCLPMIFAPWRVGDDIHVDGGIVSNLPAWPFDEERELDPEALTVTVEIDAGEERPTDHRDWLSAAVATTLWGSGELNLRVSGPSERLALPTTLNLLDFDVTGEIACQAVNDVALAVTLRLDKRLLRLPALYRDACGVVQSIAQDELKLDGKRERVRVAVARLDRGYTRSLRFSHGAGFANDADETMLLPLEGSVAGLAWRERESRFETYPLSGETDLPGPANRLRRKARWRNLAWVMCVPILNKDGAPFVLVQIDSNAKLVDDQQVQAALINIEGAVKSFFGLIQNELVELEDGVSAEK</sequence>
<comment type="caution">
    <text evidence="4">The sequence shown here is derived from an EMBL/GenBank/DDBJ whole genome shotgun (WGS) entry which is preliminary data.</text>
</comment>
<keyword evidence="2" id="KW-0472">Membrane</keyword>
<dbReference type="InterPro" id="IPR016035">
    <property type="entry name" value="Acyl_Trfase/lysoPLipase"/>
</dbReference>
<evidence type="ECO:0000313" key="4">
    <source>
        <dbReference type="EMBL" id="MBB5687840.1"/>
    </source>
</evidence>
<dbReference type="GO" id="GO:0006629">
    <property type="term" value="P:lipid metabolic process"/>
    <property type="evidence" value="ECO:0007669"/>
    <property type="project" value="UniProtKB-KW"/>
</dbReference>
<reference evidence="4 5" key="1">
    <citation type="submission" date="2020-08" db="EMBL/GenBank/DDBJ databases">
        <title>Genomic Encyclopedia of Type Strains, Phase IV (KMG-IV): sequencing the most valuable type-strain genomes for metagenomic binning, comparative biology and taxonomic classification.</title>
        <authorList>
            <person name="Goeker M."/>
        </authorList>
    </citation>
    <scope>NUCLEOTIDE SEQUENCE [LARGE SCALE GENOMIC DNA]</scope>
    <source>
        <strain evidence="4 5">DSM 25079</strain>
    </source>
</reference>
<evidence type="ECO:0000256" key="2">
    <source>
        <dbReference type="SAM" id="Phobius"/>
    </source>
</evidence>
<dbReference type="InterPro" id="IPR002641">
    <property type="entry name" value="PNPLA_dom"/>
</dbReference>
<evidence type="ECO:0000313" key="5">
    <source>
        <dbReference type="Proteomes" id="UP000549617"/>
    </source>
</evidence>
<accession>A0A7W9ALE8</accession>
<proteinExistence type="predicted"/>
<feature type="transmembrane region" description="Helical" evidence="2">
    <location>
        <begin position="53"/>
        <end position="74"/>
    </location>
</feature>
<evidence type="ECO:0000256" key="1">
    <source>
        <dbReference type="ARBA" id="ARBA00023098"/>
    </source>
</evidence>
<protein>
    <submittedName>
        <fullName evidence="4">NTE family protein</fullName>
    </submittedName>
</protein>
<keyword evidence="2" id="KW-1133">Transmembrane helix</keyword>
<dbReference type="Gene3D" id="3.40.1090.10">
    <property type="entry name" value="Cytosolic phospholipase A2 catalytic domain"/>
    <property type="match status" value="1"/>
</dbReference>
<dbReference type="Proteomes" id="UP000549617">
    <property type="component" value="Unassembled WGS sequence"/>
</dbReference>
<name>A0A7W9ALE8_9SPHN</name>
<keyword evidence="2" id="KW-0812">Transmembrane</keyword>
<dbReference type="SUPFAM" id="SSF52151">
    <property type="entry name" value="FabD/lysophospholipase-like"/>
    <property type="match status" value="1"/>
</dbReference>